<keyword evidence="5" id="KW-0812">Transmembrane</keyword>
<name>A0ABT1EH78_9FIRM</name>
<comment type="subcellular location">
    <subcellularLocation>
        <location evidence="1">Membrane</location>
    </subcellularLocation>
</comment>
<dbReference type="InterPro" id="IPR050640">
    <property type="entry name" value="Bact_2-comp_sensor_kinase"/>
</dbReference>
<dbReference type="Gene3D" id="3.30.565.10">
    <property type="entry name" value="Histidine kinase-like ATPase, C-terminal domain"/>
    <property type="match status" value="1"/>
</dbReference>
<comment type="caution">
    <text evidence="7">The sequence shown here is derived from an EMBL/GenBank/DDBJ whole genome shotgun (WGS) entry which is preliminary data.</text>
</comment>
<protein>
    <submittedName>
        <fullName evidence="7">Sensor histidine kinase</fullName>
    </submittedName>
</protein>
<dbReference type="SMART" id="SM00387">
    <property type="entry name" value="HATPase_c"/>
    <property type="match status" value="1"/>
</dbReference>
<dbReference type="PROSITE" id="PS50885">
    <property type="entry name" value="HAMP"/>
    <property type="match status" value="1"/>
</dbReference>
<sequence length="590" mass="68110">MKELTFDRKMIRFITRALIFSTLIIIIVSGVSTVMSITNKSTQIAKNEVEAMAINTEDNFNQYNNLIWSVILNRHVQDYLSEEVDVYRYSADATSVLDNVCNMWGNVNFITIIRQDEKGQLIKGNAIPNWIINYKEVIKGDQDNAIPMGKSAMQMTFTKQYSTKGDYTLSIYYPLFSNLRIGKRLGTLCINLNDANLSQLLASSDNSQSFAVDTAFVHKDGRIISDTRREEIDTQFANSKFKDSGRTSMSRTELMINQKVKGWDFYYVTRISWWELLKDSVWTVLLLLVVLFIIIAFSVRLARQMVIKAYEPWGNVVQAMGEVSDGNLETRLEIVEADPDMRVVSKGFNSMMNQVIQLMEQIKEEQYQMDRIQMEALQSQIQPHFLYNTLDCIHWQAVASGNKEISALVKALASYYRICLSKGRDIITIGEELEYTRNYLYIQKMRYDEILDYEIIEDKSIEKAIIPKLTLQPLVENGIYHGIKMMNGKKGKIFIKAGGNEEQVYIDVIDEGAGMTEEEIREINEAVKVFDEEFGYGVRNVNRRIQLYYGEEYGLTYYLNPGGGVRVRVLLPNWYDRKGRRKFYDESTDS</sequence>
<dbReference type="PANTHER" id="PTHR34220:SF7">
    <property type="entry name" value="SENSOR HISTIDINE KINASE YPDA"/>
    <property type="match status" value="1"/>
</dbReference>
<dbReference type="EMBL" id="JAMZFV010000008">
    <property type="protein sequence ID" value="MCP1110049.1"/>
    <property type="molecule type" value="Genomic_DNA"/>
</dbReference>
<dbReference type="Proteomes" id="UP001523565">
    <property type="component" value="Unassembled WGS sequence"/>
</dbReference>
<evidence type="ECO:0000313" key="7">
    <source>
        <dbReference type="EMBL" id="MCP1110049.1"/>
    </source>
</evidence>
<keyword evidence="8" id="KW-1185">Reference proteome</keyword>
<evidence type="ECO:0000313" key="8">
    <source>
        <dbReference type="Proteomes" id="UP001523565"/>
    </source>
</evidence>
<dbReference type="Gene3D" id="6.10.340.10">
    <property type="match status" value="1"/>
</dbReference>
<keyword evidence="4 7" id="KW-0418">Kinase</keyword>
<dbReference type="InterPro" id="IPR003594">
    <property type="entry name" value="HATPase_dom"/>
</dbReference>
<evidence type="ECO:0000256" key="4">
    <source>
        <dbReference type="ARBA" id="ARBA00022777"/>
    </source>
</evidence>
<evidence type="ECO:0000256" key="5">
    <source>
        <dbReference type="SAM" id="Phobius"/>
    </source>
</evidence>
<evidence type="ECO:0000259" key="6">
    <source>
        <dbReference type="PROSITE" id="PS50885"/>
    </source>
</evidence>
<proteinExistence type="predicted"/>
<dbReference type="RefSeq" id="WP_262068929.1">
    <property type="nucleotide sequence ID" value="NZ_JAMXOC010000008.1"/>
</dbReference>
<feature type="transmembrane region" description="Helical" evidence="5">
    <location>
        <begin position="280"/>
        <end position="299"/>
    </location>
</feature>
<gene>
    <name evidence="7" type="ORF">NK118_07275</name>
</gene>
<dbReference type="InterPro" id="IPR036890">
    <property type="entry name" value="HATPase_C_sf"/>
</dbReference>
<accession>A0ABT1EH78</accession>
<evidence type="ECO:0000256" key="2">
    <source>
        <dbReference type="ARBA" id="ARBA00022553"/>
    </source>
</evidence>
<reference evidence="7 8" key="1">
    <citation type="journal article" date="2022" name="Genome Biol. Evol.">
        <title>Host diet, physiology and behaviors set the stage for Lachnospiraceae cladogenesis.</title>
        <authorList>
            <person name="Vera-Ponce De Leon A."/>
            <person name="Schneider M."/>
            <person name="Jahnes B.C."/>
            <person name="Sadowski V."/>
            <person name="Camuy-Velez L.A."/>
            <person name="Duan J."/>
            <person name="Sabree Z.L."/>
        </authorList>
    </citation>
    <scope>NUCLEOTIDE SEQUENCE [LARGE SCALE GENOMIC DNA]</scope>
    <source>
        <strain evidence="7 8">PAL227</strain>
    </source>
</reference>
<keyword evidence="3" id="KW-0808">Transferase</keyword>
<dbReference type="InterPro" id="IPR003660">
    <property type="entry name" value="HAMP_dom"/>
</dbReference>
<dbReference type="PANTHER" id="PTHR34220">
    <property type="entry name" value="SENSOR HISTIDINE KINASE YPDA"/>
    <property type="match status" value="1"/>
</dbReference>
<dbReference type="Pfam" id="PF06580">
    <property type="entry name" value="His_kinase"/>
    <property type="match status" value="1"/>
</dbReference>
<keyword evidence="5" id="KW-1133">Transmembrane helix</keyword>
<dbReference type="GO" id="GO:0016301">
    <property type="term" value="F:kinase activity"/>
    <property type="evidence" value="ECO:0007669"/>
    <property type="project" value="UniProtKB-KW"/>
</dbReference>
<keyword evidence="5" id="KW-0472">Membrane</keyword>
<feature type="domain" description="HAMP" evidence="6">
    <location>
        <begin position="312"/>
        <end position="360"/>
    </location>
</feature>
<dbReference type="SUPFAM" id="SSF55874">
    <property type="entry name" value="ATPase domain of HSP90 chaperone/DNA topoisomerase II/histidine kinase"/>
    <property type="match status" value="1"/>
</dbReference>
<organism evidence="7 8">
    <name type="scientific">Ohessyouella blattaphilus</name>
    <dbReference type="NCBI Taxonomy" id="2949333"/>
    <lineage>
        <taxon>Bacteria</taxon>
        <taxon>Bacillati</taxon>
        <taxon>Bacillota</taxon>
        <taxon>Clostridia</taxon>
        <taxon>Lachnospirales</taxon>
        <taxon>Lachnospiraceae</taxon>
        <taxon>Ohessyouella</taxon>
    </lineage>
</organism>
<evidence type="ECO:0000256" key="1">
    <source>
        <dbReference type="ARBA" id="ARBA00004370"/>
    </source>
</evidence>
<dbReference type="Pfam" id="PF02518">
    <property type="entry name" value="HATPase_c"/>
    <property type="match status" value="1"/>
</dbReference>
<dbReference type="InterPro" id="IPR010559">
    <property type="entry name" value="Sig_transdc_His_kin_internal"/>
</dbReference>
<keyword evidence="2" id="KW-0597">Phosphoprotein</keyword>
<evidence type="ECO:0000256" key="3">
    <source>
        <dbReference type="ARBA" id="ARBA00022679"/>
    </source>
</evidence>